<reference evidence="3 4" key="1">
    <citation type="submission" date="2018-06" db="EMBL/GenBank/DDBJ databases">
        <title>Genomic Encyclopedia of Type Strains, Phase III (KMG-III): the genomes of soil and plant-associated and newly described type strains.</title>
        <authorList>
            <person name="Whitman W."/>
        </authorList>
    </citation>
    <scope>NUCLEOTIDE SEQUENCE [LARGE SCALE GENOMIC DNA]</scope>
    <source>
        <strain evidence="3 4">CGMCC 1.12504</strain>
    </source>
</reference>
<dbReference type="SUPFAM" id="SSF101874">
    <property type="entry name" value="YceI-like"/>
    <property type="match status" value="1"/>
</dbReference>
<feature type="signal peptide" evidence="1">
    <location>
        <begin position="1"/>
        <end position="25"/>
    </location>
</feature>
<dbReference type="Pfam" id="PF04264">
    <property type="entry name" value="YceI"/>
    <property type="match status" value="1"/>
</dbReference>
<protein>
    <submittedName>
        <fullName evidence="3">Polyisoprenoid-binding protein YceI</fullName>
    </submittedName>
</protein>
<feature type="domain" description="Lipid/polyisoprenoid-binding YceI-like" evidence="2">
    <location>
        <begin position="27"/>
        <end position="191"/>
    </location>
</feature>
<dbReference type="AlphaFoldDB" id="A0A328WR66"/>
<evidence type="ECO:0000313" key="4">
    <source>
        <dbReference type="Proteomes" id="UP000249518"/>
    </source>
</evidence>
<keyword evidence="1" id="KW-0732">Signal</keyword>
<comment type="caution">
    <text evidence="3">The sequence shown here is derived from an EMBL/GenBank/DDBJ whole genome shotgun (WGS) entry which is preliminary data.</text>
</comment>
<evidence type="ECO:0000313" key="3">
    <source>
        <dbReference type="EMBL" id="RAR46314.1"/>
    </source>
</evidence>
<keyword evidence="4" id="KW-1185">Reference proteome</keyword>
<proteinExistence type="predicted"/>
<dbReference type="InterPro" id="IPR007372">
    <property type="entry name" value="Lipid/polyisoprenoid-bd_YceI"/>
</dbReference>
<evidence type="ECO:0000259" key="2">
    <source>
        <dbReference type="SMART" id="SM00867"/>
    </source>
</evidence>
<dbReference type="SMART" id="SM00867">
    <property type="entry name" value="YceI"/>
    <property type="match status" value="1"/>
</dbReference>
<dbReference type="PANTHER" id="PTHR34406:SF1">
    <property type="entry name" value="PROTEIN YCEI"/>
    <property type="match status" value="1"/>
</dbReference>
<dbReference type="PANTHER" id="PTHR34406">
    <property type="entry name" value="PROTEIN YCEI"/>
    <property type="match status" value="1"/>
</dbReference>
<dbReference type="Proteomes" id="UP000249518">
    <property type="component" value="Unassembled WGS sequence"/>
</dbReference>
<gene>
    <name evidence="3" type="ORF">B0I10_12215</name>
</gene>
<dbReference type="Gene3D" id="2.40.128.110">
    <property type="entry name" value="Lipid/polyisoprenoid-binding, YceI-like"/>
    <property type="match status" value="1"/>
</dbReference>
<dbReference type="EMBL" id="QLSV01000022">
    <property type="protein sequence ID" value="RAR46314.1"/>
    <property type="molecule type" value="Genomic_DNA"/>
</dbReference>
<evidence type="ECO:0000256" key="1">
    <source>
        <dbReference type="SAM" id="SignalP"/>
    </source>
</evidence>
<organism evidence="3 4">
    <name type="scientific">Flavobacterium lacus</name>
    <dbReference type="NCBI Taxonomy" id="1353778"/>
    <lineage>
        <taxon>Bacteria</taxon>
        <taxon>Pseudomonadati</taxon>
        <taxon>Bacteroidota</taxon>
        <taxon>Flavobacteriia</taxon>
        <taxon>Flavobacteriales</taxon>
        <taxon>Flavobacteriaceae</taxon>
        <taxon>Flavobacterium</taxon>
    </lineage>
</organism>
<name>A0A328WR66_9FLAO</name>
<accession>A0A328WR66</accession>
<feature type="chain" id="PRO_5016283979" evidence="1">
    <location>
        <begin position="26"/>
        <end position="192"/>
    </location>
</feature>
<sequence>MKSMKNLKTIALALLVVAGTITTTAQNKKINVEKSKITWVGKKVTGQHDGTISFNSGTLVFDGKKLKGGSFEVDMTSITVKDLEAGKGKEKLEGHLKADDFFGVDKFSTSILEFKTIASKGSDIYTVTADLTIKGKTLPVTFDLAIGAGSARTAFKVNRTKYGIQYGSGSFFDNLGDKAINDDFELTVSLAY</sequence>
<dbReference type="InterPro" id="IPR036761">
    <property type="entry name" value="TTHA0802/YceI-like_sf"/>
</dbReference>